<reference evidence="3 4" key="1">
    <citation type="submission" date="2024-02" db="EMBL/GenBank/DDBJ databases">
        <title>A novel Wenzhouxiangellaceae bacterium, isolated from coastal sediments.</title>
        <authorList>
            <person name="Du Z.-J."/>
            <person name="Ye Y.-Q."/>
            <person name="Zhang X.-Y."/>
        </authorList>
    </citation>
    <scope>NUCLEOTIDE SEQUENCE [LARGE SCALE GENOMIC DNA]</scope>
    <source>
        <strain evidence="3 4">CH-27</strain>
    </source>
</reference>
<evidence type="ECO:0000313" key="4">
    <source>
        <dbReference type="Proteomes" id="UP001359886"/>
    </source>
</evidence>
<dbReference type="SUPFAM" id="SSF51126">
    <property type="entry name" value="Pectin lyase-like"/>
    <property type="match status" value="1"/>
</dbReference>
<proteinExistence type="predicted"/>
<keyword evidence="2" id="KW-0732">Signal</keyword>
<dbReference type="EMBL" id="JAZHOG010000002">
    <property type="protein sequence ID" value="MEJ8566928.1"/>
    <property type="molecule type" value="Genomic_DNA"/>
</dbReference>
<dbReference type="PANTHER" id="PTHR11319:SF35">
    <property type="entry name" value="OUTER MEMBRANE PROTEIN PMPC-RELATED"/>
    <property type="match status" value="1"/>
</dbReference>
<accession>A0AAW9RFT7</accession>
<comment type="caution">
    <text evidence="3">The sequence shown here is derived from an EMBL/GenBank/DDBJ whole genome shotgun (WGS) entry which is preliminary data.</text>
</comment>
<evidence type="ECO:0000256" key="2">
    <source>
        <dbReference type="SAM" id="SignalP"/>
    </source>
</evidence>
<name>A0AAW9RFT7_9GAMM</name>
<dbReference type="RefSeq" id="WP_354694246.1">
    <property type="nucleotide sequence ID" value="NZ_JAZHOG010000002.1"/>
</dbReference>
<feature type="region of interest" description="Disordered" evidence="1">
    <location>
        <begin position="427"/>
        <end position="455"/>
    </location>
</feature>
<feature type="signal peptide" evidence="2">
    <location>
        <begin position="1"/>
        <end position="18"/>
    </location>
</feature>
<gene>
    <name evidence="3" type="ORF">V3330_04770</name>
</gene>
<organism evidence="3 4">
    <name type="scientific">Elongatibacter sediminis</name>
    <dbReference type="NCBI Taxonomy" id="3119006"/>
    <lineage>
        <taxon>Bacteria</taxon>
        <taxon>Pseudomonadati</taxon>
        <taxon>Pseudomonadota</taxon>
        <taxon>Gammaproteobacteria</taxon>
        <taxon>Chromatiales</taxon>
        <taxon>Wenzhouxiangellaceae</taxon>
        <taxon>Elongatibacter</taxon>
    </lineage>
</organism>
<evidence type="ECO:0000313" key="3">
    <source>
        <dbReference type="EMBL" id="MEJ8566928.1"/>
    </source>
</evidence>
<keyword evidence="4" id="KW-1185">Reference proteome</keyword>
<sequence length="479" mass="49687">MRTFFLALFLSVSGNIFAAVFAVTNTGDSGPGSLRQAILDANSAGAGPHDILFTGSYPLFGTIQLQSNLPMVTASEVRFFGYPKYPVIDGGANHSILVSDIGVSLQVEDMNFQFGVRENGGCIATDHVTGSGNLVVRRSVFTGCLANGAVFAGGGAIYWNQQPPSLVLIEDSGFISNTASSSDVANEQPRGGALSMSSAAIIRRSTFRDNAVHSAGSRGGFGGAVHLTTPASAISEIDGCTFDSNSVDTAVTSLGLGGAVYASHETFGLTQIQNNFFNENSGRSGGAVYVSQYTASENAFMEAENNTFVGNEATVSGGALHAFDIDISLRHTTFYFNDSPGGSHLYLDDVEVSPFAHNVLAEAATDPACDLTDTIFPNGAPVAANLFEQECGVLSSMGGSISNNLSVLDINTTGGVGVVIFEPGEDPIDGGTLDGSNCRNSDARGNPRPVDGDGDGITACDVGAYEVPEMPFFKDGFEG</sequence>
<feature type="chain" id="PRO_5043656564" description="Right handed beta helix domain-containing protein" evidence="2">
    <location>
        <begin position="19"/>
        <end position="479"/>
    </location>
</feature>
<evidence type="ECO:0000256" key="1">
    <source>
        <dbReference type="SAM" id="MobiDB-lite"/>
    </source>
</evidence>
<protein>
    <recommendedName>
        <fullName evidence="5">Right handed beta helix domain-containing protein</fullName>
    </recommendedName>
</protein>
<dbReference type="Proteomes" id="UP001359886">
    <property type="component" value="Unassembled WGS sequence"/>
</dbReference>
<dbReference type="PANTHER" id="PTHR11319">
    <property type="entry name" value="G PROTEIN-COUPLED RECEPTOR-RELATED"/>
    <property type="match status" value="1"/>
</dbReference>
<dbReference type="AlphaFoldDB" id="A0AAW9RFT7"/>
<evidence type="ECO:0008006" key="5">
    <source>
        <dbReference type="Google" id="ProtNLM"/>
    </source>
</evidence>
<dbReference type="InterPro" id="IPR011050">
    <property type="entry name" value="Pectin_lyase_fold/virulence"/>
</dbReference>